<feature type="transmembrane region" description="Helical" evidence="8">
    <location>
        <begin position="346"/>
        <end position="370"/>
    </location>
</feature>
<dbReference type="PROSITE" id="PS50262">
    <property type="entry name" value="G_PROTEIN_RECEP_F1_2"/>
    <property type="match status" value="1"/>
</dbReference>
<feature type="compositionally biased region" description="Basic and acidic residues" evidence="7">
    <location>
        <begin position="320"/>
        <end position="330"/>
    </location>
</feature>
<accession>A0ABP0GBH6</accession>
<comment type="caution">
    <text evidence="10">The sequence shown here is derived from an EMBL/GenBank/DDBJ whole genome shotgun (WGS) entry which is preliminary data.</text>
</comment>
<keyword evidence="11" id="KW-1185">Reference proteome</keyword>
<comment type="subcellular location">
    <subcellularLocation>
        <location evidence="1">Cell membrane</location>
        <topology evidence="1">Multi-pass membrane protein</topology>
    </subcellularLocation>
</comment>
<reference evidence="10 11" key="1">
    <citation type="submission" date="2024-02" db="EMBL/GenBank/DDBJ databases">
        <authorList>
            <person name="Daric V."/>
            <person name="Darras S."/>
        </authorList>
    </citation>
    <scope>NUCLEOTIDE SEQUENCE [LARGE SCALE GENOMIC DNA]</scope>
</reference>
<evidence type="ECO:0000256" key="4">
    <source>
        <dbReference type="ARBA" id="ARBA00022989"/>
    </source>
</evidence>
<dbReference type="PANTHER" id="PTHR22750">
    <property type="entry name" value="G-PROTEIN COUPLED RECEPTOR"/>
    <property type="match status" value="1"/>
</dbReference>
<dbReference type="SUPFAM" id="SSF81321">
    <property type="entry name" value="Family A G protein-coupled receptor-like"/>
    <property type="match status" value="1"/>
</dbReference>
<keyword evidence="4 8" id="KW-1133">Transmembrane helix</keyword>
<evidence type="ECO:0000256" key="6">
    <source>
        <dbReference type="RuleBase" id="RU000688"/>
    </source>
</evidence>
<evidence type="ECO:0000313" key="10">
    <source>
        <dbReference type="EMBL" id="CAK8689152.1"/>
    </source>
</evidence>
<sequence>MLSNMTNNGGMVSLETGPAELITVSYEFERVPCQQDKATAGSLEVMASTAGTVIGITNLFTIMAVLGSRKKPKSTQTTFYYICNLAVADMLAGFLLLWIFCLQEVVLPFRTPISELLQKSVWIVTVWSSMLSQVMIAVDRYFHICSVITTENIKRRKRLLKWGIAITWLMPILMFVVPVVTKWNCLIDCFCQKPVNSTSDVYYMICKPLGECSQFNPPFTKSSMFYLGFVLLLMPVIPCVLYAKIYYLSRKMTLKSMGNRNRPSFGSTSTSTNQKERTIKETCLSNRDEVAATPSLGAKTSTHQSVSVWFKQRNGHHMNADECKAQTQERRRSKREKKRDKKDLKLLHTLVIILVLFLISTIPLGVLFLVSFDEVDKRYVKVVKILLMLSLLNSLLNPSVYFWRFPTMRQAFCRVFRCRRKSSINSRKESSNTKVEELA</sequence>
<proteinExistence type="inferred from homology"/>
<feature type="transmembrane region" description="Helical" evidence="8">
    <location>
        <begin position="45"/>
        <end position="66"/>
    </location>
</feature>
<feature type="transmembrane region" description="Helical" evidence="8">
    <location>
        <begin position="159"/>
        <end position="180"/>
    </location>
</feature>
<keyword evidence="2" id="KW-1003">Cell membrane</keyword>
<name>A0ABP0GBH6_CLALP</name>
<evidence type="ECO:0000256" key="3">
    <source>
        <dbReference type="ARBA" id="ARBA00022692"/>
    </source>
</evidence>
<feature type="transmembrane region" description="Helical" evidence="8">
    <location>
        <begin position="382"/>
        <end position="403"/>
    </location>
</feature>
<gene>
    <name evidence="10" type="ORF">CVLEPA_LOCUS21118</name>
</gene>
<dbReference type="PRINTS" id="PR00237">
    <property type="entry name" value="GPCRRHODOPSN"/>
</dbReference>
<evidence type="ECO:0000256" key="5">
    <source>
        <dbReference type="ARBA" id="ARBA00023136"/>
    </source>
</evidence>
<dbReference type="Proteomes" id="UP001642483">
    <property type="component" value="Unassembled WGS sequence"/>
</dbReference>
<keyword evidence="6" id="KW-0807">Transducer</keyword>
<feature type="transmembrane region" description="Helical" evidence="8">
    <location>
        <begin position="78"/>
        <end position="100"/>
    </location>
</feature>
<dbReference type="Gene3D" id="1.20.1070.10">
    <property type="entry name" value="Rhodopsin 7-helix transmembrane proteins"/>
    <property type="match status" value="1"/>
</dbReference>
<feature type="transmembrane region" description="Helical" evidence="8">
    <location>
        <begin position="224"/>
        <end position="247"/>
    </location>
</feature>
<keyword evidence="6" id="KW-0675">Receptor</keyword>
<comment type="similarity">
    <text evidence="6">Belongs to the G-protein coupled receptor 1 family.</text>
</comment>
<evidence type="ECO:0000256" key="2">
    <source>
        <dbReference type="ARBA" id="ARBA00022475"/>
    </source>
</evidence>
<protein>
    <recommendedName>
        <fullName evidence="9">G-protein coupled receptors family 1 profile domain-containing protein</fullName>
    </recommendedName>
</protein>
<dbReference type="InterPro" id="IPR000276">
    <property type="entry name" value="GPCR_Rhodpsn"/>
</dbReference>
<keyword evidence="5 8" id="KW-0472">Membrane</keyword>
<feature type="domain" description="G-protein coupled receptors family 1 profile" evidence="9">
    <location>
        <begin position="57"/>
        <end position="401"/>
    </location>
</feature>
<dbReference type="PROSITE" id="PS00237">
    <property type="entry name" value="G_PROTEIN_RECEP_F1_1"/>
    <property type="match status" value="1"/>
</dbReference>
<organism evidence="10 11">
    <name type="scientific">Clavelina lepadiformis</name>
    <name type="common">Light-bulb sea squirt</name>
    <name type="synonym">Ascidia lepadiformis</name>
    <dbReference type="NCBI Taxonomy" id="159417"/>
    <lineage>
        <taxon>Eukaryota</taxon>
        <taxon>Metazoa</taxon>
        <taxon>Chordata</taxon>
        <taxon>Tunicata</taxon>
        <taxon>Ascidiacea</taxon>
        <taxon>Aplousobranchia</taxon>
        <taxon>Clavelinidae</taxon>
        <taxon>Clavelina</taxon>
    </lineage>
</organism>
<keyword evidence="6" id="KW-0297">G-protein coupled receptor</keyword>
<evidence type="ECO:0000313" key="11">
    <source>
        <dbReference type="Proteomes" id="UP001642483"/>
    </source>
</evidence>
<evidence type="ECO:0000256" key="8">
    <source>
        <dbReference type="SAM" id="Phobius"/>
    </source>
</evidence>
<feature type="region of interest" description="Disordered" evidence="7">
    <location>
        <begin position="320"/>
        <end position="339"/>
    </location>
</feature>
<feature type="transmembrane region" description="Helical" evidence="8">
    <location>
        <begin position="120"/>
        <end position="138"/>
    </location>
</feature>
<keyword evidence="3 6" id="KW-0812">Transmembrane</keyword>
<evidence type="ECO:0000256" key="7">
    <source>
        <dbReference type="SAM" id="MobiDB-lite"/>
    </source>
</evidence>
<dbReference type="EMBL" id="CAWYQH010000108">
    <property type="protein sequence ID" value="CAK8689152.1"/>
    <property type="molecule type" value="Genomic_DNA"/>
</dbReference>
<dbReference type="Pfam" id="PF00001">
    <property type="entry name" value="7tm_1"/>
    <property type="match status" value="1"/>
</dbReference>
<evidence type="ECO:0000259" key="9">
    <source>
        <dbReference type="PROSITE" id="PS50262"/>
    </source>
</evidence>
<dbReference type="InterPro" id="IPR017452">
    <property type="entry name" value="GPCR_Rhodpsn_7TM"/>
</dbReference>
<evidence type="ECO:0000256" key="1">
    <source>
        <dbReference type="ARBA" id="ARBA00004651"/>
    </source>
</evidence>